<dbReference type="InterPro" id="IPR019223">
    <property type="entry name" value="DUF2147"/>
</dbReference>
<reference evidence="3 4" key="1">
    <citation type="submission" date="2019-04" db="EMBL/GenBank/DDBJ databases">
        <title>Sphingomonas psychrotolerans sp. nov., isolated from soil in the Tianshan Mountains, Xinjiang, China.</title>
        <authorList>
            <person name="Luo Y."/>
            <person name="Sheng H."/>
        </authorList>
    </citation>
    <scope>NUCLEOTIDE SEQUENCE [LARGE SCALE GENOMIC DNA]</scope>
    <source>
        <strain evidence="3 4">KIS18-15</strain>
    </source>
</reference>
<dbReference type="Pfam" id="PF09917">
    <property type="entry name" value="DUF2147"/>
    <property type="match status" value="1"/>
</dbReference>
<feature type="chain" id="PRO_5020388058" evidence="1">
    <location>
        <begin position="24"/>
        <end position="137"/>
    </location>
</feature>
<organism evidence="3 4">
    <name type="scientific">Sphingomonas naasensis</name>
    <dbReference type="NCBI Taxonomy" id="1344951"/>
    <lineage>
        <taxon>Bacteria</taxon>
        <taxon>Pseudomonadati</taxon>
        <taxon>Pseudomonadota</taxon>
        <taxon>Alphaproteobacteria</taxon>
        <taxon>Sphingomonadales</taxon>
        <taxon>Sphingomonadaceae</taxon>
        <taxon>Sphingomonas</taxon>
    </lineage>
</organism>
<keyword evidence="4" id="KW-1185">Reference proteome</keyword>
<proteinExistence type="predicted"/>
<comment type="caution">
    <text evidence="3">The sequence shown here is derived from an EMBL/GenBank/DDBJ whole genome shotgun (WGS) entry which is preliminary data.</text>
</comment>
<feature type="signal peptide" evidence="1">
    <location>
        <begin position="1"/>
        <end position="23"/>
    </location>
</feature>
<feature type="domain" description="DUF2147" evidence="2">
    <location>
        <begin position="31"/>
        <end position="135"/>
    </location>
</feature>
<evidence type="ECO:0000313" key="3">
    <source>
        <dbReference type="EMBL" id="TGX40701.1"/>
    </source>
</evidence>
<dbReference type="Gene3D" id="2.40.128.520">
    <property type="match status" value="1"/>
</dbReference>
<dbReference type="AlphaFoldDB" id="A0A4S1WCM1"/>
<dbReference type="OrthoDB" id="9811671at2"/>
<sequence length="137" mass="14855">MRLSVRTLLLLPLLAASGSPAFARDGDAALGLWRNGSNSVHLEAYHCGNSMCGKVVWASEKAIADARRGGTPNLIGLDLFHDFRKDRKGNWRGKVFVPDINRTFSGTVVMLDANTLKGTGCTLGGVICKSQTLRRIR</sequence>
<evidence type="ECO:0000256" key="1">
    <source>
        <dbReference type="SAM" id="SignalP"/>
    </source>
</evidence>
<gene>
    <name evidence="3" type="ORF">E5A74_14490</name>
</gene>
<dbReference type="RefSeq" id="WP_135986196.1">
    <property type="nucleotide sequence ID" value="NZ_JAASQM010000005.1"/>
</dbReference>
<evidence type="ECO:0000313" key="4">
    <source>
        <dbReference type="Proteomes" id="UP000309848"/>
    </source>
</evidence>
<dbReference type="Proteomes" id="UP000309848">
    <property type="component" value="Unassembled WGS sequence"/>
</dbReference>
<protein>
    <submittedName>
        <fullName evidence="3">DUF2147 domain-containing protein</fullName>
    </submittedName>
</protein>
<keyword evidence="1" id="KW-0732">Signal</keyword>
<name>A0A4S1WCM1_9SPHN</name>
<dbReference type="EMBL" id="SRXU01000006">
    <property type="protein sequence ID" value="TGX40701.1"/>
    <property type="molecule type" value="Genomic_DNA"/>
</dbReference>
<dbReference type="PANTHER" id="PTHR36919">
    <property type="entry name" value="BLR1215 PROTEIN"/>
    <property type="match status" value="1"/>
</dbReference>
<dbReference type="PANTHER" id="PTHR36919:SF2">
    <property type="entry name" value="BLL6627 PROTEIN"/>
    <property type="match status" value="1"/>
</dbReference>
<accession>A0A4S1WCM1</accession>
<evidence type="ECO:0000259" key="2">
    <source>
        <dbReference type="Pfam" id="PF09917"/>
    </source>
</evidence>